<dbReference type="SMART" id="SM00420">
    <property type="entry name" value="HTH_DEOR"/>
    <property type="match status" value="1"/>
</dbReference>
<dbReference type="PANTHER" id="PTHR34580:SF3">
    <property type="entry name" value="PROTEIN PAFB"/>
    <property type="match status" value="1"/>
</dbReference>
<sequence length="231" mass="26106">MNRIDRLFGMVTLLQAQRYVPAERLAEHFDISVRTVYRDIRALGEQGIPVSFQAGWGYFLVPGYFLPPVSFTPEESSALLLLETLAATLADRSIQPLVAAALQKVRAVLRPPDQARLAQLDHAMQLAVPEYQEHDTHCLAPMQRAIAGRQVLNLVYRDKEGHATERRVEPIGLVFYNFTWQLVGWCQLRQGYRQFRVSRVQQLTVTTLPFTNPAPLSLPAYLASLNLPPAK</sequence>
<evidence type="ECO:0000256" key="1">
    <source>
        <dbReference type="ARBA" id="ARBA00023015"/>
    </source>
</evidence>
<organism evidence="4 5">
    <name type="scientific">Hymenobacter wooponensis</name>
    <dbReference type="NCBI Taxonomy" id="1525360"/>
    <lineage>
        <taxon>Bacteria</taxon>
        <taxon>Pseudomonadati</taxon>
        <taxon>Bacteroidota</taxon>
        <taxon>Cytophagia</taxon>
        <taxon>Cytophagales</taxon>
        <taxon>Hymenobacteraceae</taxon>
        <taxon>Hymenobacter</taxon>
    </lineage>
</organism>
<dbReference type="RefSeq" id="WP_135532830.1">
    <property type="nucleotide sequence ID" value="NZ_SRKZ01000008.1"/>
</dbReference>
<protein>
    <submittedName>
        <fullName evidence="4">YafY family transcriptional regulator</fullName>
    </submittedName>
</protein>
<name>A0A4Z0MEK7_9BACT</name>
<dbReference type="InterPro" id="IPR036390">
    <property type="entry name" value="WH_DNA-bd_sf"/>
</dbReference>
<dbReference type="SUPFAM" id="SSF46785">
    <property type="entry name" value="Winged helix' DNA-binding domain"/>
    <property type="match status" value="1"/>
</dbReference>
<dbReference type="GO" id="GO:0003700">
    <property type="term" value="F:DNA-binding transcription factor activity"/>
    <property type="evidence" value="ECO:0007669"/>
    <property type="project" value="InterPro"/>
</dbReference>
<dbReference type="InterPro" id="IPR026881">
    <property type="entry name" value="WYL_dom"/>
</dbReference>
<dbReference type="InterPro" id="IPR001034">
    <property type="entry name" value="DeoR_HTH"/>
</dbReference>
<evidence type="ECO:0000256" key="2">
    <source>
        <dbReference type="ARBA" id="ARBA00023163"/>
    </source>
</evidence>
<dbReference type="PANTHER" id="PTHR34580">
    <property type="match status" value="1"/>
</dbReference>
<feature type="domain" description="HTH deoR-type" evidence="3">
    <location>
        <begin position="3"/>
        <end position="58"/>
    </location>
</feature>
<dbReference type="InterPro" id="IPR051534">
    <property type="entry name" value="CBASS_pafABC_assoc_protein"/>
</dbReference>
<proteinExistence type="predicted"/>
<dbReference type="Pfam" id="PF08279">
    <property type="entry name" value="HTH_11"/>
    <property type="match status" value="1"/>
</dbReference>
<keyword evidence="1" id="KW-0805">Transcription regulation</keyword>
<evidence type="ECO:0000259" key="3">
    <source>
        <dbReference type="PROSITE" id="PS51000"/>
    </source>
</evidence>
<dbReference type="OrthoDB" id="9815009at2"/>
<keyword evidence="2" id="KW-0804">Transcription</keyword>
<evidence type="ECO:0000313" key="5">
    <source>
        <dbReference type="Proteomes" id="UP000298284"/>
    </source>
</evidence>
<dbReference type="AlphaFoldDB" id="A0A4Z0MEK7"/>
<dbReference type="PROSITE" id="PS52050">
    <property type="entry name" value="WYL"/>
    <property type="match status" value="1"/>
</dbReference>
<dbReference type="InterPro" id="IPR036388">
    <property type="entry name" value="WH-like_DNA-bd_sf"/>
</dbReference>
<dbReference type="Proteomes" id="UP000298284">
    <property type="component" value="Unassembled WGS sequence"/>
</dbReference>
<evidence type="ECO:0000313" key="4">
    <source>
        <dbReference type="EMBL" id="TGD77645.1"/>
    </source>
</evidence>
<dbReference type="Gene3D" id="1.10.10.10">
    <property type="entry name" value="Winged helix-like DNA-binding domain superfamily/Winged helix DNA-binding domain"/>
    <property type="match status" value="1"/>
</dbReference>
<dbReference type="Pfam" id="PF13280">
    <property type="entry name" value="WYL"/>
    <property type="match status" value="1"/>
</dbReference>
<dbReference type="PROSITE" id="PS51000">
    <property type="entry name" value="HTH_DEOR_2"/>
    <property type="match status" value="1"/>
</dbReference>
<reference evidence="4 5" key="1">
    <citation type="submission" date="2019-04" db="EMBL/GenBank/DDBJ databases">
        <authorList>
            <person name="Feng G."/>
            <person name="Zhang J."/>
            <person name="Zhu H."/>
        </authorList>
    </citation>
    <scope>NUCLEOTIDE SEQUENCE [LARGE SCALE GENOMIC DNA]</scope>
    <source>
        <strain evidence="4 5">JCM 19491</strain>
    </source>
</reference>
<gene>
    <name evidence="4" type="ORF">EU557_22995</name>
</gene>
<dbReference type="InterPro" id="IPR013196">
    <property type="entry name" value="HTH_11"/>
</dbReference>
<dbReference type="EMBL" id="SRKZ01000008">
    <property type="protein sequence ID" value="TGD77645.1"/>
    <property type="molecule type" value="Genomic_DNA"/>
</dbReference>
<comment type="caution">
    <text evidence="4">The sequence shown here is derived from an EMBL/GenBank/DDBJ whole genome shotgun (WGS) entry which is preliminary data.</text>
</comment>
<keyword evidence="5" id="KW-1185">Reference proteome</keyword>
<accession>A0A4Z0MEK7</accession>